<gene>
    <name evidence="4" type="primary">tagH</name>
    <name evidence="4" type="ORF">P3W85_00605</name>
</gene>
<dbReference type="InterPro" id="IPR017735">
    <property type="entry name" value="T6SS_FHA"/>
</dbReference>
<evidence type="ECO:0000313" key="4">
    <source>
        <dbReference type="EMBL" id="MDF3831469.1"/>
    </source>
</evidence>
<evidence type="ECO:0000259" key="3">
    <source>
        <dbReference type="Pfam" id="PF20232"/>
    </source>
</evidence>
<dbReference type="InterPro" id="IPR046883">
    <property type="entry name" value="T6SS_FHA_C"/>
</dbReference>
<feature type="domain" description="FHA" evidence="2">
    <location>
        <begin position="37"/>
        <end position="102"/>
    </location>
</feature>
<evidence type="ECO:0000313" key="5">
    <source>
        <dbReference type="Proteomes" id="UP001216674"/>
    </source>
</evidence>
<keyword evidence="5" id="KW-1185">Reference proteome</keyword>
<dbReference type="InterPro" id="IPR000253">
    <property type="entry name" value="FHA_dom"/>
</dbReference>
<feature type="domain" description="Type VI secretion system FHA" evidence="3">
    <location>
        <begin position="265"/>
        <end position="443"/>
    </location>
</feature>
<dbReference type="CDD" id="cd00060">
    <property type="entry name" value="FHA"/>
    <property type="match status" value="1"/>
</dbReference>
<dbReference type="Gene3D" id="2.60.200.20">
    <property type="match status" value="1"/>
</dbReference>
<protein>
    <submittedName>
        <fullName evidence="4">Type VI secretion system-associated FHA domain protein TagH</fullName>
    </submittedName>
</protein>
<accession>A0ABT6AFT2</accession>
<dbReference type="SUPFAM" id="SSF49879">
    <property type="entry name" value="SMAD/FHA domain"/>
    <property type="match status" value="1"/>
</dbReference>
<feature type="region of interest" description="Disordered" evidence="1">
    <location>
        <begin position="136"/>
        <end position="160"/>
    </location>
</feature>
<evidence type="ECO:0000256" key="1">
    <source>
        <dbReference type="SAM" id="MobiDB-lite"/>
    </source>
</evidence>
<dbReference type="Pfam" id="PF00498">
    <property type="entry name" value="FHA"/>
    <property type="match status" value="1"/>
</dbReference>
<dbReference type="EMBL" id="JARJLM010000008">
    <property type="protein sequence ID" value="MDF3831469.1"/>
    <property type="molecule type" value="Genomic_DNA"/>
</dbReference>
<dbReference type="InterPro" id="IPR008984">
    <property type="entry name" value="SMAD_FHA_dom_sf"/>
</dbReference>
<dbReference type="Proteomes" id="UP001216674">
    <property type="component" value="Unassembled WGS sequence"/>
</dbReference>
<dbReference type="NCBIfam" id="TIGR03354">
    <property type="entry name" value="VI_FHA"/>
    <property type="match status" value="1"/>
</dbReference>
<comment type="caution">
    <text evidence="4">The sequence shown here is derived from an EMBL/GenBank/DDBJ whole genome shotgun (WGS) entry which is preliminary data.</text>
</comment>
<proteinExistence type="predicted"/>
<organism evidence="4 5">
    <name type="scientific">Cupriavidus basilensis</name>
    <dbReference type="NCBI Taxonomy" id="68895"/>
    <lineage>
        <taxon>Bacteria</taxon>
        <taxon>Pseudomonadati</taxon>
        <taxon>Pseudomonadota</taxon>
        <taxon>Betaproteobacteria</taxon>
        <taxon>Burkholderiales</taxon>
        <taxon>Burkholderiaceae</taxon>
        <taxon>Cupriavidus</taxon>
    </lineage>
</organism>
<name>A0ABT6AFT2_9BURK</name>
<evidence type="ECO:0000259" key="2">
    <source>
        <dbReference type="Pfam" id="PF00498"/>
    </source>
</evidence>
<sequence>MNTFERSAQVALVVTNPQGLRLGSLPRHHFGPAGGIIGSIAADWVLADSRGHVQQRHCEILLEDGAFCMVDRCGHTRINDSPDPLGQDVSVRLHDGDRLLIGPFHVAVHLEEAGHTLPDPGRHLAEHSIDELLDPDRADADTLPDLPADDGAESLPESRSPLDLLRPLDQELLDPLQALDAIAAQGKTERASAPLDPRHYGMTEVPAPPDLAHTRFEAFTGSPHLSRGDHPMSSNDLTPDTASAWDTDAHPDQGGSAEAITTLLEGLGVPLGDLDGPSRHRLMQEIGLTLAAMIRGLLELYRSPLHAHERIAMQNRTLQPIEDNPFRLGQDYAQTVQALFSRQRSPVHLTAPAAVEESLTQVRRHQQAIVRGIEGGLDALLQAFDPALLIERFQRYRPDPRATAGESDWAWTMYASYYDELRSERQRGFDKLFWEVFAQHYDRALRTEPR</sequence>
<dbReference type="Pfam" id="PF20232">
    <property type="entry name" value="T6SS_FHA_C"/>
    <property type="match status" value="1"/>
</dbReference>
<dbReference type="RefSeq" id="WP_276263344.1">
    <property type="nucleotide sequence ID" value="NZ_JARJLM010000008.1"/>
</dbReference>
<reference evidence="4 5" key="1">
    <citation type="submission" date="2023-03" db="EMBL/GenBank/DDBJ databases">
        <title>Draft assemblies of triclosan tolerant bacteria isolated from returned activated sludge.</title>
        <authorList>
            <person name="Van Hamelsveld S."/>
        </authorList>
    </citation>
    <scope>NUCLEOTIDE SEQUENCE [LARGE SCALE GENOMIC DNA]</scope>
    <source>
        <strain evidence="4 5">GW210010_S58</strain>
    </source>
</reference>